<proteinExistence type="predicted"/>
<dbReference type="OrthoDB" id="539213at2759"/>
<sequence length="155" mass="17693">MLNTLEYAADNCYKTFYALKCIDIIVYCPQLINVKCPSSGLTPFHRICLQGHKCLIAFMLAKGADPFLTTIKGENALCMAIYYILNNPTENDFSCLEILAETGCGFGFKDKWYNNLLKMAFNNNHTQLIQWLILHYNVSSYKLLRCLSTPPMKNL</sequence>
<reference evidence="1 2" key="1">
    <citation type="submission" date="2014-07" db="EMBL/GenBank/DDBJ databases">
        <title>Genomic and transcriptomic analysis on Apis cerana provide comprehensive insights into honey bee biology.</title>
        <authorList>
            <person name="Diao Q."/>
            <person name="Sun L."/>
            <person name="Zheng H."/>
            <person name="Zheng H."/>
            <person name="Xu S."/>
            <person name="Wang S."/>
            <person name="Zeng Z."/>
            <person name="Hu F."/>
            <person name="Su S."/>
            <person name="Wu J."/>
        </authorList>
    </citation>
    <scope>NUCLEOTIDE SEQUENCE [LARGE SCALE GENOMIC DNA]</scope>
    <source>
        <tissue evidence="1">Pupae without intestine</tissue>
    </source>
</reference>
<protein>
    <submittedName>
        <fullName evidence="1">Ankyrin-2</fullName>
    </submittedName>
</protein>
<gene>
    <name evidence="1" type="ORF">APICC_02126</name>
</gene>
<keyword evidence="2" id="KW-1185">Reference proteome</keyword>
<accession>A0A2A3EJR5</accession>
<dbReference type="InterPro" id="IPR036770">
    <property type="entry name" value="Ankyrin_rpt-contain_sf"/>
</dbReference>
<dbReference type="EMBL" id="KZ288223">
    <property type="protein sequence ID" value="PBC32005.1"/>
    <property type="molecule type" value="Genomic_DNA"/>
</dbReference>
<dbReference type="Proteomes" id="UP000242457">
    <property type="component" value="Unassembled WGS sequence"/>
</dbReference>
<dbReference type="AlphaFoldDB" id="A0A2A3EJR5"/>
<evidence type="ECO:0000313" key="1">
    <source>
        <dbReference type="EMBL" id="PBC32005.1"/>
    </source>
</evidence>
<dbReference type="SUPFAM" id="SSF48403">
    <property type="entry name" value="Ankyrin repeat"/>
    <property type="match status" value="1"/>
</dbReference>
<dbReference type="Gene3D" id="1.25.40.20">
    <property type="entry name" value="Ankyrin repeat-containing domain"/>
    <property type="match status" value="1"/>
</dbReference>
<name>A0A2A3EJR5_APICC</name>
<organism evidence="1 2">
    <name type="scientific">Apis cerana cerana</name>
    <name type="common">Oriental honeybee</name>
    <dbReference type="NCBI Taxonomy" id="94128"/>
    <lineage>
        <taxon>Eukaryota</taxon>
        <taxon>Metazoa</taxon>
        <taxon>Ecdysozoa</taxon>
        <taxon>Arthropoda</taxon>
        <taxon>Hexapoda</taxon>
        <taxon>Insecta</taxon>
        <taxon>Pterygota</taxon>
        <taxon>Neoptera</taxon>
        <taxon>Endopterygota</taxon>
        <taxon>Hymenoptera</taxon>
        <taxon>Apocrita</taxon>
        <taxon>Aculeata</taxon>
        <taxon>Apoidea</taxon>
        <taxon>Anthophila</taxon>
        <taxon>Apidae</taxon>
        <taxon>Apis</taxon>
    </lineage>
</organism>
<evidence type="ECO:0000313" key="2">
    <source>
        <dbReference type="Proteomes" id="UP000242457"/>
    </source>
</evidence>